<accession>A0A2A7AV70</accession>
<name>A0A2A7AV70_9FIRM</name>
<organism evidence="3 4">
    <name type="scientific">Faecalibacterium prausnitzii</name>
    <dbReference type="NCBI Taxonomy" id="853"/>
    <lineage>
        <taxon>Bacteria</taxon>
        <taxon>Bacillati</taxon>
        <taxon>Bacillota</taxon>
        <taxon>Clostridia</taxon>
        <taxon>Eubacteriales</taxon>
        <taxon>Oscillospiraceae</taxon>
        <taxon>Faecalibacterium</taxon>
    </lineage>
</organism>
<comment type="caution">
    <text evidence="3">The sequence shown here is derived from an EMBL/GenBank/DDBJ whole genome shotgun (WGS) entry which is preliminary data.</text>
</comment>
<evidence type="ECO:0000313" key="3">
    <source>
        <dbReference type="EMBL" id="PDX83065.1"/>
    </source>
</evidence>
<feature type="coiled-coil region" evidence="1">
    <location>
        <begin position="168"/>
        <end position="195"/>
    </location>
</feature>
<protein>
    <submittedName>
        <fullName evidence="3">Uncharacterized protein</fullName>
    </submittedName>
</protein>
<dbReference type="AlphaFoldDB" id="A0A2A7AV70"/>
<feature type="compositionally biased region" description="Low complexity" evidence="2">
    <location>
        <begin position="230"/>
        <end position="264"/>
    </location>
</feature>
<evidence type="ECO:0000256" key="2">
    <source>
        <dbReference type="SAM" id="MobiDB-lite"/>
    </source>
</evidence>
<keyword evidence="1" id="KW-0175">Coiled coil</keyword>
<reference evidence="3 4" key="1">
    <citation type="journal article" date="2017" name="Front. Microbiol.">
        <title>New Insights into the Diversity of the Genus Faecalibacterium.</title>
        <authorList>
            <person name="Benevides L."/>
            <person name="Burman S."/>
            <person name="Martin R."/>
            <person name="Robert V."/>
            <person name="Thomas M."/>
            <person name="Miquel S."/>
            <person name="Chain F."/>
            <person name="Sokol H."/>
            <person name="Bermudez-Humaran L.G."/>
            <person name="Morrison M."/>
            <person name="Langella P."/>
            <person name="Azevedo V.A."/>
            <person name="Chatel J.M."/>
            <person name="Soares S."/>
        </authorList>
    </citation>
    <scope>NUCLEOTIDE SEQUENCE [LARGE SCALE GENOMIC DNA]</scope>
    <source>
        <strain evidence="3 4">CNCM I 4644</strain>
    </source>
</reference>
<gene>
    <name evidence="3" type="ORF">CGS59_13200</name>
</gene>
<sequence length="264" mass="29383">MAPASKEGVTVADKEYLLGNKARELLKYTNQATKTVAEDISRKDVRQIFQKIAALDDIRDVQKVCSESIAYLDRTHREGFTKALYRCYGEDMRLIAKSIVRDIHAANGKMFQTEYEERLRLLGVVLDECSWLNENIQLVLNDGVISISKSAVWTRKVQDVKNMVLSWKQKDTARAEKLREQARQAELKQQAAMVKAIVRELLKEQEKSRYPAGSPLDIGCDSNRPPSGGSALRTATTSTTPCTSTPMATGTTTTAPTRTASAPL</sequence>
<proteinExistence type="predicted"/>
<feature type="region of interest" description="Disordered" evidence="2">
    <location>
        <begin position="208"/>
        <end position="264"/>
    </location>
</feature>
<evidence type="ECO:0000313" key="4">
    <source>
        <dbReference type="Proteomes" id="UP000220480"/>
    </source>
</evidence>
<evidence type="ECO:0000256" key="1">
    <source>
        <dbReference type="SAM" id="Coils"/>
    </source>
</evidence>
<dbReference type="EMBL" id="NMTZ01000027">
    <property type="protein sequence ID" value="PDX83065.1"/>
    <property type="molecule type" value="Genomic_DNA"/>
</dbReference>
<dbReference type="Proteomes" id="UP000220480">
    <property type="component" value="Unassembled WGS sequence"/>
</dbReference>